<dbReference type="AlphaFoldDB" id="A0A2M4DPZ2"/>
<organism evidence="1">
    <name type="scientific">Anopheles darlingi</name>
    <name type="common">Mosquito</name>
    <dbReference type="NCBI Taxonomy" id="43151"/>
    <lineage>
        <taxon>Eukaryota</taxon>
        <taxon>Metazoa</taxon>
        <taxon>Ecdysozoa</taxon>
        <taxon>Arthropoda</taxon>
        <taxon>Hexapoda</taxon>
        <taxon>Insecta</taxon>
        <taxon>Pterygota</taxon>
        <taxon>Neoptera</taxon>
        <taxon>Endopterygota</taxon>
        <taxon>Diptera</taxon>
        <taxon>Nematocera</taxon>
        <taxon>Culicoidea</taxon>
        <taxon>Culicidae</taxon>
        <taxon>Anophelinae</taxon>
        <taxon>Anopheles</taxon>
    </lineage>
</organism>
<dbReference type="EMBL" id="GGFL01015413">
    <property type="protein sequence ID" value="MBW79591.1"/>
    <property type="molecule type" value="Transcribed_RNA"/>
</dbReference>
<name>A0A2M4DPZ2_ANODA</name>
<evidence type="ECO:0000313" key="1">
    <source>
        <dbReference type="EMBL" id="MBW79591.1"/>
    </source>
</evidence>
<proteinExistence type="predicted"/>
<reference evidence="1" key="1">
    <citation type="submission" date="2018-01" db="EMBL/GenBank/DDBJ databases">
        <title>An insight into the sialome of Amazonian anophelines.</title>
        <authorList>
            <person name="Ribeiro J.M."/>
            <person name="Scarpassa V."/>
            <person name="Calvo E."/>
        </authorList>
    </citation>
    <scope>NUCLEOTIDE SEQUENCE</scope>
</reference>
<accession>A0A2M4DPZ2</accession>
<protein>
    <submittedName>
        <fullName evidence="1">Putative secreted protein</fullName>
    </submittedName>
</protein>
<sequence>MFGLFPIRVRLGIVGLPFSPLLDFLFNGATSQCPPIRSILAEIVRTDPIVQALTGILFFLHRLLQSPQFGRATHFSNFHSDAGAVRYRGVPVSGIPHRNIELFVFHCVAAAQTIPTA</sequence>